<dbReference type="PANTHER" id="PTHR11005">
    <property type="entry name" value="LYSOSOMAL ACID LIPASE-RELATED"/>
    <property type="match status" value="1"/>
</dbReference>
<keyword evidence="2" id="KW-0378">Hydrolase</keyword>
<dbReference type="AlphaFoldDB" id="A0A1H2ET24"/>
<proteinExistence type="predicted"/>
<dbReference type="Pfam" id="PF12146">
    <property type="entry name" value="Hydrolase_4"/>
    <property type="match status" value="1"/>
</dbReference>
<dbReference type="STRING" id="1434072.SAMN05216210_1013"/>
<dbReference type="Proteomes" id="UP000243924">
    <property type="component" value="Chromosome I"/>
</dbReference>
<dbReference type="InterPro" id="IPR029058">
    <property type="entry name" value="AB_hydrolase_fold"/>
</dbReference>
<protein>
    <submittedName>
        <fullName evidence="2">Lysophospholipase, alpha-beta hydrolase superfamily</fullName>
    </submittedName>
</protein>
<dbReference type="OrthoDB" id="7813811at2"/>
<gene>
    <name evidence="2" type="ORF">SAMN05216210_1013</name>
</gene>
<dbReference type="RefSeq" id="WP_092384757.1">
    <property type="nucleotide sequence ID" value="NZ_LT629787.1"/>
</dbReference>
<accession>A0A1H2ET24</accession>
<dbReference type="EMBL" id="LT629787">
    <property type="protein sequence ID" value="SDT98224.1"/>
    <property type="molecule type" value="Genomic_DNA"/>
</dbReference>
<dbReference type="Gene3D" id="3.40.50.1820">
    <property type="entry name" value="alpha/beta hydrolase"/>
    <property type="match status" value="1"/>
</dbReference>
<sequence length="333" mass="36088">MIDETFDQSGILSVAMRVTTADGETLHVQRFSATAEASGPPLLLMHGLAEDGRVFYPSHGLGLAPFLAAAGYSVYVPDLRGHGHSTPALEPGLVITQNALICNDLPALFELLSASHAGQAWAGLAHGVGGLWLTSALIRQPQWLANSAGLVHFATRRASVAASWRKRLVINWLWQGVVTRFSRIKGYVPAVALGAGTSNESCQLQADALDWLQGGAWRDLTDGFDYADALATLNWPPGLYLTGKADRIMGAVADVKAFARELGRHDAQIVVLEQGSGCSRNYGHNDLLGHQQAAVDHFPLVQEWLRQQYNKVQGVRALHRPDNREEDRPCTTS</sequence>
<organism evidence="2 3">
    <name type="scientific">Halopseudomonas salegens</name>
    <dbReference type="NCBI Taxonomy" id="1434072"/>
    <lineage>
        <taxon>Bacteria</taxon>
        <taxon>Pseudomonadati</taxon>
        <taxon>Pseudomonadota</taxon>
        <taxon>Gammaproteobacteria</taxon>
        <taxon>Pseudomonadales</taxon>
        <taxon>Pseudomonadaceae</taxon>
        <taxon>Halopseudomonas</taxon>
    </lineage>
</organism>
<dbReference type="SUPFAM" id="SSF53474">
    <property type="entry name" value="alpha/beta-Hydrolases"/>
    <property type="match status" value="1"/>
</dbReference>
<keyword evidence="3" id="KW-1185">Reference proteome</keyword>
<dbReference type="GO" id="GO:0016787">
    <property type="term" value="F:hydrolase activity"/>
    <property type="evidence" value="ECO:0007669"/>
    <property type="project" value="UniProtKB-KW"/>
</dbReference>
<evidence type="ECO:0000313" key="3">
    <source>
        <dbReference type="Proteomes" id="UP000243924"/>
    </source>
</evidence>
<reference evidence="3" key="1">
    <citation type="submission" date="2016-10" db="EMBL/GenBank/DDBJ databases">
        <authorList>
            <person name="Varghese N."/>
            <person name="Submissions S."/>
        </authorList>
    </citation>
    <scope>NUCLEOTIDE SEQUENCE [LARGE SCALE GENOMIC DNA]</scope>
    <source>
        <strain evidence="3">CECT 8338</strain>
    </source>
</reference>
<name>A0A1H2ET24_9GAMM</name>
<evidence type="ECO:0000259" key="1">
    <source>
        <dbReference type="Pfam" id="PF12146"/>
    </source>
</evidence>
<evidence type="ECO:0000313" key="2">
    <source>
        <dbReference type="EMBL" id="SDT98224.1"/>
    </source>
</evidence>
<feature type="domain" description="Serine aminopeptidase S33" evidence="1">
    <location>
        <begin position="43"/>
        <end position="274"/>
    </location>
</feature>
<dbReference type="InterPro" id="IPR022742">
    <property type="entry name" value="Hydrolase_4"/>
</dbReference>